<keyword evidence="2" id="KW-1185">Reference proteome</keyword>
<proteinExistence type="predicted"/>
<evidence type="ECO:0000313" key="1">
    <source>
        <dbReference type="EMBL" id="RDX44579.1"/>
    </source>
</evidence>
<dbReference type="EMBL" id="KZ857448">
    <property type="protein sequence ID" value="RDX44579.1"/>
    <property type="molecule type" value="Genomic_DNA"/>
</dbReference>
<name>A0A371CWB4_9APHY</name>
<accession>A0A371CWB4</accession>
<sequence length="322" mass="35398">MVSSSPTLFALRPSLQDYLLKFVDLRSLQAFRSVSPLADRVVSAHLTRYLKRSVNPFVADADAFLHFLDSADAVISGSAAAAVLLRTRWVNTDLDVYASYEAQPYVVAYLLENEGYVLRDGPPGIYYEDAESGPATISTVTRLRKGELRVDVIQSRSSSTLLPIAGFWCSALMNFVSLRWYCLAYAELAESGHSLLAPSRLLEYRYPSPRTLTLMTKYRARGFDFRLHALAWRSSVDITSICPGLPSATCPFTPRFFGDVACVSGSVLTYATLATHPFAHEDTRESVSWVRGGHACGPDCSATTDFLDPLISALTLVQVEAA</sequence>
<reference evidence="1 2" key="1">
    <citation type="journal article" date="2018" name="Biotechnol. Biofuels">
        <title>Integrative visual omics of the white-rot fungus Polyporus brumalis exposes the biotechnological potential of its oxidative enzymes for delignifying raw plant biomass.</title>
        <authorList>
            <person name="Miyauchi S."/>
            <person name="Rancon A."/>
            <person name="Drula E."/>
            <person name="Hage H."/>
            <person name="Chaduli D."/>
            <person name="Favel A."/>
            <person name="Grisel S."/>
            <person name="Henrissat B."/>
            <person name="Herpoel-Gimbert I."/>
            <person name="Ruiz-Duenas F.J."/>
            <person name="Chevret D."/>
            <person name="Hainaut M."/>
            <person name="Lin J."/>
            <person name="Wang M."/>
            <person name="Pangilinan J."/>
            <person name="Lipzen A."/>
            <person name="Lesage-Meessen L."/>
            <person name="Navarro D."/>
            <person name="Riley R."/>
            <person name="Grigoriev I.V."/>
            <person name="Zhou S."/>
            <person name="Raouche S."/>
            <person name="Rosso M.N."/>
        </authorList>
    </citation>
    <scope>NUCLEOTIDE SEQUENCE [LARGE SCALE GENOMIC DNA]</scope>
    <source>
        <strain evidence="1 2">BRFM 1820</strain>
    </source>
</reference>
<dbReference type="Proteomes" id="UP000256964">
    <property type="component" value="Unassembled WGS sequence"/>
</dbReference>
<evidence type="ECO:0000313" key="2">
    <source>
        <dbReference type="Proteomes" id="UP000256964"/>
    </source>
</evidence>
<dbReference type="OrthoDB" id="2742233at2759"/>
<gene>
    <name evidence="1" type="ORF">OH76DRAFT_1359427</name>
</gene>
<protein>
    <submittedName>
        <fullName evidence="1">Uncharacterized protein</fullName>
    </submittedName>
</protein>
<dbReference type="AlphaFoldDB" id="A0A371CWB4"/>
<organism evidence="1 2">
    <name type="scientific">Lentinus brumalis</name>
    <dbReference type="NCBI Taxonomy" id="2498619"/>
    <lineage>
        <taxon>Eukaryota</taxon>
        <taxon>Fungi</taxon>
        <taxon>Dikarya</taxon>
        <taxon>Basidiomycota</taxon>
        <taxon>Agaricomycotina</taxon>
        <taxon>Agaricomycetes</taxon>
        <taxon>Polyporales</taxon>
        <taxon>Polyporaceae</taxon>
        <taxon>Lentinus</taxon>
    </lineage>
</organism>